<dbReference type="Proteomes" id="UP000037020">
    <property type="component" value="Unassembled WGS sequence"/>
</dbReference>
<reference evidence="2 3" key="1">
    <citation type="submission" date="2015-07" db="EMBL/GenBank/DDBJ databases">
        <authorList>
            <person name="Ju K.-S."/>
            <person name="Doroghazi J.R."/>
            <person name="Metcalf W.W."/>
        </authorList>
    </citation>
    <scope>NUCLEOTIDE SEQUENCE [LARGE SCALE GENOMIC DNA]</scope>
    <source>
        <strain evidence="2 3">NRRL B-3589</strain>
    </source>
</reference>
<proteinExistence type="predicted"/>
<name>A0ABR5ITW7_9ACTN</name>
<feature type="compositionally biased region" description="Low complexity" evidence="1">
    <location>
        <begin position="66"/>
        <end position="77"/>
    </location>
</feature>
<evidence type="ECO:0000313" key="3">
    <source>
        <dbReference type="Proteomes" id="UP000037020"/>
    </source>
</evidence>
<evidence type="ECO:0000313" key="2">
    <source>
        <dbReference type="EMBL" id="KOG66699.1"/>
    </source>
</evidence>
<organism evidence="2 3">
    <name type="scientific">Streptomyces varsoviensis</name>
    <dbReference type="NCBI Taxonomy" id="67373"/>
    <lineage>
        <taxon>Bacteria</taxon>
        <taxon>Bacillati</taxon>
        <taxon>Actinomycetota</taxon>
        <taxon>Actinomycetes</taxon>
        <taxon>Kitasatosporales</taxon>
        <taxon>Streptomycetaceae</taxon>
        <taxon>Streptomyces</taxon>
    </lineage>
</organism>
<evidence type="ECO:0000256" key="1">
    <source>
        <dbReference type="SAM" id="MobiDB-lite"/>
    </source>
</evidence>
<feature type="compositionally biased region" description="Polar residues" evidence="1">
    <location>
        <begin position="33"/>
        <end position="44"/>
    </location>
</feature>
<protein>
    <submittedName>
        <fullName evidence="2">Uncharacterized protein</fullName>
    </submittedName>
</protein>
<dbReference type="EMBL" id="LGUT01003999">
    <property type="protein sequence ID" value="KOG66699.1"/>
    <property type="molecule type" value="Genomic_DNA"/>
</dbReference>
<gene>
    <name evidence="2" type="ORF">ADK38_41410</name>
</gene>
<keyword evidence="3" id="KW-1185">Reference proteome</keyword>
<sequence>RVLRTDPAAAEELRALLAEVGPAEGERGGPVHNTVSGSVHNGSVVQGRDFSGGLNLYDSGAVPPMQGSQGAQGSQDAQDGRAAR</sequence>
<feature type="non-terminal residue" evidence="2">
    <location>
        <position position="1"/>
    </location>
</feature>
<feature type="region of interest" description="Disordered" evidence="1">
    <location>
        <begin position="21"/>
        <end position="84"/>
    </location>
</feature>
<accession>A0ABR5ITW7</accession>
<comment type="caution">
    <text evidence="2">The sequence shown here is derived from an EMBL/GenBank/DDBJ whole genome shotgun (WGS) entry which is preliminary data.</text>
</comment>